<comment type="caution">
    <text evidence="2">The sequence shown here is derived from an EMBL/GenBank/DDBJ whole genome shotgun (WGS) entry which is preliminary data.</text>
</comment>
<dbReference type="AlphaFoldDB" id="A0A1X2H0C1"/>
<dbReference type="OrthoDB" id="2235165at2759"/>
<dbReference type="InParanoid" id="A0A1X2H0C1"/>
<protein>
    <recommendedName>
        <fullName evidence="1">F-box domain-containing protein</fullName>
    </recommendedName>
</protein>
<name>A0A1X2H0C1_SYNRA</name>
<dbReference type="Proteomes" id="UP000242180">
    <property type="component" value="Unassembled WGS sequence"/>
</dbReference>
<evidence type="ECO:0000259" key="1">
    <source>
        <dbReference type="PROSITE" id="PS50181"/>
    </source>
</evidence>
<dbReference type="EMBL" id="MCGN01000012">
    <property type="protein sequence ID" value="ORY90434.1"/>
    <property type="molecule type" value="Genomic_DNA"/>
</dbReference>
<gene>
    <name evidence="2" type="ORF">BCR43DRAFT_499297</name>
</gene>
<dbReference type="SUPFAM" id="SSF52047">
    <property type="entry name" value="RNI-like"/>
    <property type="match status" value="1"/>
</dbReference>
<accession>A0A1X2H0C1</accession>
<evidence type="ECO:0000313" key="2">
    <source>
        <dbReference type="EMBL" id="ORY90434.1"/>
    </source>
</evidence>
<reference evidence="2 3" key="1">
    <citation type="submission" date="2016-07" db="EMBL/GenBank/DDBJ databases">
        <title>Pervasive Adenine N6-methylation of Active Genes in Fungi.</title>
        <authorList>
            <consortium name="DOE Joint Genome Institute"/>
            <person name="Mondo S.J."/>
            <person name="Dannebaum R.O."/>
            <person name="Kuo R.C."/>
            <person name="Labutti K."/>
            <person name="Haridas S."/>
            <person name="Kuo A."/>
            <person name="Salamov A."/>
            <person name="Ahrendt S.R."/>
            <person name="Lipzen A."/>
            <person name="Sullivan W."/>
            <person name="Andreopoulos W.B."/>
            <person name="Clum A."/>
            <person name="Lindquist E."/>
            <person name="Daum C."/>
            <person name="Ramamoorthy G.K."/>
            <person name="Gryganskyi A."/>
            <person name="Culley D."/>
            <person name="Magnuson J.K."/>
            <person name="James T.Y."/>
            <person name="O'Malley M.A."/>
            <person name="Stajich J.E."/>
            <person name="Spatafora J.W."/>
            <person name="Visel A."/>
            <person name="Grigoriev I.V."/>
        </authorList>
    </citation>
    <scope>NUCLEOTIDE SEQUENCE [LARGE SCALE GENOMIC DNA]</scope>
    <source>
        <strain evidence="2 3">NRRL 2496</strain>
    </source>
</reference>
<keyword evidence="3" id="KW-1185">Reference proteome</keyword>
<dbReference type="InterPro" id="IPR032675">
    <property type="entry name" value="LRR_dom_sf"/>
</dbReference>
<dbReference type="InterPro" id="IPR011990">
    <property type="entry name" value="TPR-like_helical_dom_sf"/>
</dbReference>
<dbReference type="InterPro" id="IPR001810">
    <property type="entry name" value="F-box_dom"/>
</dbReference>
<organism evidence="2 3">
    <name type="scientific">Syncephalastrum racemosum</name>
    <name type="common">Filamentous fungus</name>
    <dbReference type="NCBI Taxonomy" id="13706"/>
    <lineage>
        <taxon>Eukaryota</taxon>
        <taxon>Fungi</taxon>
        <taxon>Fungi incertae sedis</taxon>
        <taxon>Mucoromycota</taxon>
        <taxon>Mucoromycotina</taxon>
        <taxon>Mucoromycetes</taxon>
        <taxon>Mucorales</taxon>
        <taxon>Syncephalastraceae</taxon>
        <taxon>Syncephalastrum</taxon>
    </lineage>
</organism>
<dbReference type="Pfam" id="PF12937">
    <property type="entry name" value="F-box-like"/>
    <property type="match status" value="1"/>
</dbReference>
<dbReference type="Gene3D" id="3.80.10.10">
    <property type="entry name" value="Ribonuclease Inhibitor"/>
    <property type="match status" value="2"/>
</dbReference>
<proteinExistence type="predicted"/>
<sequence>MPSIVPQLEEALEAGKASDYDRVEHCLRDVLQSIVVMRVEQHRSTRELDKAMTQAIALTHIFPQSPTGHVLQGDLWRERSCYARAVAAYERGLVIAPDNAALTQSIQEAKQHRDRKVDPVAALPNEVLARLFEFLPEKRVLCTRVSRVWRSRLLSITSLWRDLDVRLLDLPADGYWQRGLMQVLSPTLKTLRLCTNGTICPTLFMLREAGCARVEHIEIVDMSRYKPDVTSDGRRTFLHLQFVNDLKGLGHSLTTLHITTPTRSRGLLQVLLTLCPKLERLVLDLLDNQGPSLVPLDTRHLPRPQVTDLKYLEWSNMWNSNGVEEGEFLKKYCPSLEVVWIANYGSSAPIDGFMERVRRCPNLKKVTLGMYGPGEYYDDDVQDGIRSLVIDSSMPMRKNILYDLLTSSADTLQLFTFIGSTDPRAVRRIGDDGQVLPPYTMHGVQLKNLRRLALGYGAPDPVVPLSGFLPACSGLGNIQLVRMKLYPDTFRALIRMPHLHTLNIHYCSFYLPVLLRFFRDAAAQGAACSLRRLGFLANDISDGGDNQASMACLEIIAQIRSLTHLRLGFGRPIDANRLLAFAEHAEKSGLTDQLEYLDIVSENMQNPILQKYFANALRPFEPAELDDINDSFGTRFLKALIDA</sequence>
<dbReference type="Gene3D" id="1.25.40.10">
    <property type="entry name" value="Tetratricopeptide repeat domain"/>
    <property type="match status" value="1"/>
</dbReference>
<feature type="domain" description="F-box" evidence="1">
    <location>
        <begin position="117"/>
        <end position="163"/>
    </location>
</feature>
<dbReference type="SUPFAM" id="SSF48452">
    <property type="entry name" value="TPR-like"/>
    <property type="match status" value="1"/>
</dbReference>
<evidence type="ECO:0000313" key="3">
    <source>
        <dbReference type="Proteomes" id="UP000242180"/>
    </source>
</evidence>
<dbReference type="PROSITE" id="PS50181">
    <property type="entry name" value="FBOX"/>
    <property type="match status" value="1"/>
</dbReference>